<evidence type="ECO:0000256" key="4">
    <source>
        <dbReference type="ARBA" id="ARBA00022692"/>
    </source>
</evidence>
<keyword evidence="6 9" id="KW-0378">Hydrolase</keyword>
<dbReference type="HAMAP" id="MF_00161">
    <property type="entry name" value="LspA"/>
    <property type="match status" value="1"/>
</dbReference>
<keyword evidence="8 9" id="KW-0472">Membrane</keyword>
<proteinExistence type="inferred from homology"/>
<dbReference type="GO" id="GO:0004190">
    <property type="term" value="F:aspartic-type endopeptidase activity"/>
    <property type="evidence" value="ECO:0007669"/>
    <property type="project" value="UniProtKB-EC"/>
</dbReference>
<dbReference type="PROSITE" id="PS00855">
    <property type="entry name" value="SPASE_II"/>
    <property type="match status" value="1"/>
</dbReference>
<comment type="caution">
    <text evidence="10">The sequence shown here is derived from an EMBL/GenBank/DDBJ whole genome shotgun (WGS) entry which is preliminary data.</text>
</comment>
<dbReference type="PANTHER" id="PTHR33695:SF1">
    <property type="entry name" value="LIPOPROTEIN SIGNAL PEPTIDASE"/>
    <property type="match status" value="1"/>
</dbReference>
<keyword evidence="3 9" id="KW-0645">Protease</keyword>
<evidence type="ECO:0000256" key="1">
    <source>
        <dbReference type="ARBA" id="ARBA00006139"/>
    </source>
</evidence>
<comment type="subcellular location">
    <subcellularLocation>
        <location evidence="9">Cell membrane</location>
        <topology evidence="9">Multi-pass membrane protein</topology>
    </subcellularLocation>
</comment>
<dbReference type="Proteomes" id="UP000783588">
    <property type="component" value="Unassembled WGS sequence"/>
</dbReference>
<evidence type="ECO:0000256" key="9">
    <source>
        <dbReference type="HAMAP-Rule" id="MF_00161"/>
    </source>
</evidence>
<evidence type="ECO:0000256" key="8">
    <source>
        <dbReference type="ARBA" id="ARBA00023136"/>
    </source>
</evidence>
<keyword evidence="2 9" id="KW-1003">Cell membrane</keyword>
<keyword evidence="11" id="KW-1185">Reference proteome</keyword>
<feature type="active site" evidence="9">
    <location>
        <position position="126"/>
    </location>
</feature>
<reference evidence="10 11" key="1">
    <citation type="submission" date="2021-06" db="EMBL/GenBank/DDBJ databases">
        <authorList>
            <person name="Sun Q."/>
            <person name="Li D."/>
        </authorList>
    </citation>
    <scope>NUCLEOTIDE SEQUENCE [LARGE SCALE GENOMIC DNA]</scope>
    <source>
        <strain evidence="10 11">MSJd-7</strain>
    </source>
</reference>
<dbReference type="NCBIfam" id="TIGR00077">
    <property type="entry name" value="lspA"/>
    <property type="match status" value="1"/>
</dbReference>
<feature type="transmembrane region" description="Helical" evidence="9">
    <location>
        <begin position="54"/>
        <end position="74"/>
    </location>
</feature>
<comment type="catalytic activity">
    <reaction evidence="9">
        <text>Release of signal peptides from bacterial membrane prolipoproteins. Hydrolyzes -Xaa-Yaa-Zaa-|-(S,diacylglyceryl)Cys-, in which Xaa is hydrophobic (preferably Leu), and Yaa (Ala or Ser) and Zaa (Gly or Ala) have small, neutral side chains.</text>
        <dbReference type="EC" id="3.4.23.36"/>
    </reaction>
</comment>
<accession>A0ABS6EU18</accession>
<sequence length="152" mass="16828">MYLLAVLMMVIVDQAVKYWAVTMLASIGTIPLIPGVLSLTYVENRGAAFSILENQIWLFVALAVVILCGIVYALKTDKIQAPIGKISLLVIAAGAIGNVIDRVVNHYVVDMIQLEFIRFPIFNIADIYVCVGVALFAFYYLFIHKDAEEADK</sequence>
<keyword evidence="5 9" id="KW-0064">Aspartyl protease</keyword>
<organism evidence="10 11">
    <name type="scientific">Butyricicoccus intestinisimiae</name>
    <dbReference type="NCBI Taxonomy" id="2841509"/>
    <lineage>
        <taxon>Bacteria</taxon>
        <taxon>Bacillati</taxon>
        <taxon>Bacillota</taxon>
        <taxon>Clostridia</taxon>
        <taxon>Eubacteriales</taxon>
        <taxon>Butyricicoccaceae</taxon>
        <taxon>Butyricicoccus</taxon>
    </lineage>
</organism>
<feature type="active site" evidence="9">
    <location>
        <position position="110"/>
    </location>
</feature>
<keyword evidence="7 9" id="KW-1133">Transmembrane helix</keyword>
<comment type="pathway">
    <text evidence="9">Protein modification; lipoprotein biosynthesis (signal peptide cleavage).</text>
</comment>
<feature type="transmembrane region" description="Helical" evidence="9">
    <location>
        <begin position="121"/>
        <end position="142"/>
    </location>
</feature>
<evidence type="ECO:0000256" key="3">
    <source>
        <dbReference type="ARBA" id="ARBA00022670"/>
    </source>
</evidence>
<comment type="function">
    <text evidence="9">This protein specifically catalyzes the removal of signal peptides from prolipoproteins.</text>
</comment>
<evidence type="ECO:0000256" key="2">
    <source>
        <dbReference type="ARBA" id="ARBA00022475"/>
    </source>
</evidence>
<evidence type="ECO:0000256" key="7">
    <source>
        <dbReference type="ARBA" id="ARBA00022989"/>
    </source>
</evidence>
<feature type="transmembrane region" description="Helical" evidence="9">
    <location>
        <begin position="86"/>
        <end position="109"/>
    </location>
</feature>
<evidence type="ECO:0000313" key="10">
    <source>
        <dbReference type="EMBL" id="MBU5490702.1"/>
    </source>
</evidence>
<keyword evidence="4 9" id="KW-0812">Transmembrane</keyword>
<evidence type="ECO:0000256" key="5">
    <source>
        <dbReference type="ARBA" id="ARBA00022750"/>
    </source>
</evidence>
<comment type="similarity">
    <text evidence="1 9">Belongs to the peptidase A8 family.</text>
</comment>
<evidence type="ECO:0000313" key="11">
    <source>
        <dbReference type="Proteomes" id="UP000783588"/>
    </source>
</evidence>
<dbReference type="InterPro" id="IPR001872">
    <property type="entry name" value="Peptidase_A8"/>
</dbReference>
<protein>
    <recommendedName>
        <fullName evidence="9">Lipoprotein signal peptidase</fullName>
        <ecNumber evidence="9">3.4.23.36</ecNumber>
    </recommendedName>
    <alternativeName>
        <fullName evidence="9">Prolipoprotein signal peptidase</fullName>
    </alternativeName>
    <alternativeName>
        <fullName evidence="9">Signal peptidase II</fullName>
        <shortName evidence="9">SPase II</shortName>
    </alternativeName>
</protein>
<dbReference type="Pfam" id="PF01252">
    <property type="entry name" value="Peptidase_A8"/>
    <property type="match status" value="1"/>
</dbReference>
<name>A0ABS6EU18_9FIRM</name>
<dbReference type="EMBL" id="JAHLQI010000004">
    <property type="protein sequence ID" value="MBU5490702.1"/>
    <property type="molecule type" value="Genomic_DNA"/>
</dbReference>
<evidence type="ECO:0000256" key="6">
    <source>
        <dbReference type="ARBA" id="ARBA00022801"/>
    </source>
</evidence>
<dbReference type="PANTHER" id="PTHR33695">
    <property type="entry name" value="LIPOPROTEIN SIGNAL PEPTIDASE"/>
    <property type="match status" value="1"/>
</dbReference>
<gene>
    <name evidence="9 10" type="primary">lspA</name>
    <name evidence="10" type="ORF">KQI75_08735</name>
</gene>
<dbReference type="EC" id="3.4.23.36" evidence="9"/>
<feature type="transmembrane region" description="Helical" evidence="9">
    <location>
        <begin position="18"/>
        <end position="42"/>
    </location>
</feature>